<name>A0ABV6NT27_9ACTN</name>
<dbReference type="GO" id="GO:0043814">
    <property type="term" value="F:phospholactate guanylyltransferase activity"/>
    <property type="evidence" value="ECO:0007669"/>
    <property type="project" value="UniProtKB-EC"/>
</dbReference>
<evidence type="ECO:0000313" key="7">
    <source>
        <dbReference type="EMBL" id="MFC0563926.1"/>
    </source>
</evidence>
<dbReference type="InterPro" id="IPR025877">
    <property type="entry name" value="MobA-like_NTP_Trfase"/>
</dbReference>
<proteinExistence type="inferred from homology"/>
<dbReference type="InterPro" id="IPR002835">
    <property type="entry name" value="CofC"/>
</dbReference>
<evidence type="ECO:0000256" key="4">
    <source>
        <dbReference type="ARBA" id="ARBA00023134"/>
    </source>
</evidence>
<protein>
    <recommendedName>
        <fullName evidence="5">Phosphoenolpyruvate guanylyltransferase</fullName>
        <shortName evidence="5">PEP guanylyltransferase</shortName>
        <ecNumber evidence="5">2.7.7.105</ecNumber>
    </recommendedName>
</protein>
<keyword evidence="4 5" id="KW-0342">GTP-binding</keyword>
<evidence type="ECO:0000256" key="5">
    <source>
        <dbReference type="HAMAP-Rule" id="MF_02114"/>
    </source>
</evidence>
<evidence type="ECO:0000256" key="3">
    <source>
        <dbReference type="ARBA" id="ARBA00022741"/>
    </source>
</evidence>
<evidence type="ECO:0000256" key="2">
    <source>
        <dbReference type="ARBA" id="ARBA00022695"/>
    </source>
</evidence>
<reference evidence="7 8" key="1">
    <citation type="submission" date="2024-09" db="EMBL/GenBank/DDBJ databases">
        <authorList>
            <person name="Sun Q."/>
            <person name="Mori K."/>
        </authorList>
    </citation>
    <scope>NUCLEOTIDE SEQUENCE [LARGE SCALE GENOMIC DNA]</scope>
    <source>
        <strain evidence="7 8">TBRC 2205</strain>
    </source>
</reference>
<feature type="binding site" evidence="5">
    <location>
        <position position="156"/>
    </location>
    <ligand>
        <name>phosphoenolpyruvate</name>
        <dbReference type="ChEBI" id="CHEBI:58702"/>
    </ligand>
</feature>
<dbReference type="EMBL" id="JBHLUE010000004">
    <property type="protein sequence ID" value="MFC0563926.1"/>
    <property type="molecule type" value="Genomic_DNA"/>
</dbReference>
<evidence type="ECO:0000256" key="1">
    <source>
        <dbReference type="ARBA" id="ARBA00022679"/>
    </source>
</evidence>
<comment type="function">
    <text evidence="5">Guanylyltransferase that catalyzes the activation of phosphoenolpyruvate (PEP) as enolpyruvoyl-2-diphospho-5'-guanosine, via the condensation of PEP with GTP. It is involved in the biosynthesis of coenzyme F420, a hydride carrier cofactor.</text>
</comment>
<dbReference type="PANTHER" id="PTHR40392:SF1">
    <property type="entry name" value="2-PHOSPHO-L-LACTATE GUANYLYLTRANSFERASE"/>
    <property type="match status" value="1"/>
</dbReference>
<sequence length="214" mass="21577">MSGSIWTAVLAVKRLDAAKSRLRGALDEVPHERLALALATDTIAAAVACPDVADVLVVTGEDRLAEALEPLPVRLVPEGDEGDLNRAFALGAELAAGRPVAALTADLPALRPVELAAALRAAAAEPPERRFVPDTPGTGTVLLAAPAGVPLAPCFGPGSAAAHAASGARPLRGAWPSLRRDVDTAADLAAAAVLGLGRHTAALVGRLYAAPLNG</sequence>
<feature type="domain" description="MobA-like NTP transferase" evidence="6">
    <location>
        <begin position="43"/>
        <end position="145"/>
    </location>
</feature>
<dbReference type="HAMAP" id="MF_02114">
    <property type="entry name" value="CofC"/>
    <property type="match status" value="1"/>
</dbReference>
<dbReference type="EC" id="2.7.7.105" evidence="5"/>
<keyword evidence="2 5" id="KW-0548">Nucleotidyltransferase</keyword>
<dbReference type="InterPro" id="IPR029044">
    <property type="entry name" value="Nucleotide-diphossugar_trans"/>
</dbReference>
<gene>
    <name evidence="7" type="primary">cofC</name>
    <name evidence="5" type="synonym">fbiD</name>
    <name evidence="7" type="ORF">ACFFHU_07050</name>
</gene>
<accession>A0ABV6NT27</accession>
<feature type="binding site" evidence="5">
    <location>
        <position position="140"/>
    </location>
    <ligand>
        <name>phosphoenolpyruvate</name>
        <dbReference type="ChEBI" id="CHEBI:58702"/>
    </ligand>
</feature>
<dbReference type="Gene3D" id="3.90.550.10">
    <property type="entry name" value="Spore Coat Polysaccharide Biosynthesis Protein SpsA, Chain A"/>
    <property type="match status" value="1"/>
</dbReference>
<keyword evidence="3 5" id="KW-0547">Nucleotide-binding</keyword>
<keyword evidence="8" id="KW-1185">Reference proteome</keyword>
<evidence type="ECO:0000313" key="8">
    <source>
        <dbReference type="Proteomes" id="UP001589894"/>
    </source>
</evidence>
<dbReference type="NCBIfam" id="TIGR03552">
    <property type="entry name" value="F420_cofC"/>
    <property type="match status" value="1"/>
</dbReference>
<organism evidence="7 8">
    <name type="scientific">Plantactinospora siamensis</name>
    <dbReference type="NCBI Taxonomy" id="555372"/>
    <lineage>
        <taxon>Bacteria</taxon>
        <taxon>Bacillati</taxon>
        <taxon>Actinomycetota</taxon>
        <taxon>Actinomycetes</taxon>
        <taxon>Micromonosporales</taxon>
        <taxon>Micromonosporaceae</taxon>
        <taxon>Plantactinospora</taxon>
    </lineage>
</organism>
<comment type="pathway">
    <text evidence="5">Cofactor biosynthesis; coenzyme F420 biosynthesis.</text>
</comment>
<dbReference type="RefSeq" id="WP_377336868.1">
    <property type="nucleotide sequence ID" value="NZ_JBHLUE010000004.1"/>
</dbReference>
<dbReference type="Pfam" id="PF12804">
    <property type="entry name" value="NTP_transf_3"/>
    <property type="match status" value="1"/>
</dbReference>
<feature type="binding site" evidence="5">
    <location>
        <position position="159"/>
    </location>
    <ligand>
        <name>phosphoenolpyruvate</name>
        <dbReference type="ChEBI" id="CHEBI:58702"/>
    </ligand>
</feature>
<dbReference type="Proteomes" id="UP001589894">
    <property type="component" value="Unassembled WGS sequence"/>
</dbReference>
<dbReference type="PANTHER" id="PTHR40392">
    <property type="entry name" value="2-PHOSPHO-L-LACTATE GUANYLYLTRANSFERASE"/>
    <property type="match status" value="1"/>
</dbReference>
<evidence type="ECO:0000259" key="6">
    <source>
        <dbReference type="Pfam" id="PF12804"/>
    </source>
</evidence>
<comment type="similarity">
    <text evidence="5">Belongs to the CofC family.</text>
</comment>
<comment type="caution">
    <text evidence="7">The sequence shown here is derived from an EMBL/GenBank/DDBJ whole genome shotgun (WGS) entry which is preliminary data.</text>
</comment>
<keyword evidence="1 5" id="KW-0808">Transferase</keyword>
<dbReference type="SUPFAM" id="SSF53448">
    <property type="entry name" value="Nucleotide-diphospho-sugar transferases"/>
    <property type="match status" value="1"/>
</dbReference>
<comment type="catalytic activity">
    <reaction evidence="5">
        <text>phosphoenolpyruvate + GTP + H(+) = enolpyruvoyl-2-diphospho-5'-guanosine + diphosphate</text>
        <dbReference type="Rhea" id="RHEA:30519"/>
        <dbReference type="ChEBI" id="CHEBI:15378"/>
        <dbReference type="ChEBI" id="CHEBI:33019"/>
        <dbReference type="ChEBI" id="CHEBI:37565"/>
        <dbReference type="ChEBI" id="CHEBI:58702"/>
        <dbReference type="ChEBI" id="CHEBI:143701"/>
        <dbReference type="EC" id="2.7.7.105"/>
    </reaction>
</comment>